<dbReference type="PANTHER" id="PTHR34473">
    <property type="entry name" value="UPF0699 TRANSMEMBRANE PROTEIN YDBS"/>
    <property type="match status" value="1"/>
</dbReference>
<comment type="caution">
    <text evidence="3">The sequence shown here is derived from an EMBL/GenBank/DDBJ whole genome shotgun (WGS) entry which is preliminary data.</text>
</comment>
<name>A0A919CA14_9ACTN</name>
<evidence type="ECO:0000313" key="3">
    <source>
        <dbReference type="EMBL" id="GHC93480.1"/>
    </source>
</evidence>
<sequence>MTVSGTGAGTGTVRLRPPQNRFDRRVVPWWRVQWLLLVLPPVLVLVLLGVLIEPARFWLFLPAALIAVPGLLAALLLPGWWYRVHRWEVTESAVYIHTGYFWQEWRVAPMSRIQTVDTVRGPLQQAFGLATVVVTTGSAKGAVKIEGLDHEVAAELAEQLTEITGATPGDAT</sequence>
<proteinExistence type="predicted"/>
<dbReference type="Proteomes" id="UP000638353">
    <property type="component" value="Unassembled WGS sequence"/>
</dbReference>
<reference evidence="3" key="2">
    <citation type="submission" date="2020-09" db="EMBL/GenBank/DDBJ databases">
        <authorList>
            <person name="Sun Q."/>
            <person name="Ohkuma M."/>
        </authorList>
    </citation>
    <scope>NUCLEOTIDE SEQUENCE</scope>
    <source>
        <strain evidence="3">JCM 4637</strain>
    </source>
</reference>
<dbReference type="EMBL" id="BMVC01000005">
    <property type="protein sequence ID" value="GHC93480.1"/>
    <property type="molecule type" value="Genomic_DNA"/>
</dbReference>
<keyword evidence="1" id="KW-1133">Transmembrane helix</keyword>
<organism evidence="3 4">
    <name type="scientific">Streptomyces finlayi</name>
    <dbReference type="NCBI Taxonomy" id="67296"/>
    <lineage>
        <taxon>Bacteria</taxon>
        <taxon>Bacillati</taxon>
        <taxon>Actinomycetota</taxon>
        <taxon>Actinomycetes</taxon>
        <taxon>Kitasatosporales</taxon>
        <taxon>Streptomycetaceae</taxon>
        <taxon>Streptomyces</taxon>
    </lineage>
</organism>
<evidence type="ECO:0000256" key="1">
    <source>
        <dbReference type="SAM" id="Phobius"/>
    </source>
</evidence>
<evidence type="ECO:0000313" key="4">
    <source>
        <dbReference type="Proteomes" id="UP000638353"/>
    </source>
</evidence>
<dbReference type="PANTHER" id="PTHR34473:SF3">
    <property type="entry name" value="TRANSMEMBRANE PROTEIN-RELATED"/>
    <property type="match status" value="1"/>
</dbReference>
<dbReference type="InterPro" id="IPR005182">
    <property type="entry name" value="YdbS-like_PH"/>
</dbReference>
<dbReference type="Pfam" id="PF03703">
    <property type="entry name" value="bPH_2"/>
    <property type="match status" value="1"/>
</dbReference>
<accession>A0A919CA14</accession>
<keyword evidence="1" id="KW-0812">Transmembrane</keyword>
<evidence type="ECO:0000259" key="2">
    <source>
        <dbReference type="Pfam" id="PF03703"/>
    </source>
</evidence>
<dbReference type="RefSeq" id="WP_229897850.1">
    <property type="nucleotide sequence ID" value="NZ_BMVC01000005.1"/>
</dbReference>
<reference evidence="3" key="1">
    <citation type="journal article" date="2014" name="Int. J. Syst. Evol. Microbiol.">
        <title>Complete genome sequence of Corynebacterium casei LMG S-19264T (=DSM 44701T), isolated from a smear-ripened cheese.</title>
        <authorList>
            <consortium name="US DOE Joint Genome Institute (JGI-PGF)"/>
            <person name="Walter F."/>
            <person name="Albersmeier A."/>
            <person name="Kalinowski J."/>
            <person name="Ruckert C."/>
        </authorList>
    </citation>
    <scope>NUCLEOTIDE SEQUENCE</scope>
    <source>
        <strain evidence="3">JCM 4637</strain>
    </source>
</reference>
<feature type="transmembrane region" description="Helical" evidence="1">
    <location>
        <begin position="58"/>
        <end position="77"/>
    </location>
</feature>
<gene>
    <name evidence="3" type="ORF">GCM10010334_30630</name>
</gene>
<dbReference type="AlphaFoldDB" id="A0A919CA14"/>
<feature type="domain" description="YdbS-like PH" evidence="2">
    <location>
        <begin position="82"/>
        <end position="160"/>
    </location>
</feature>
<keyword evidence="1" id="KW-0472">Membrane</keyword>
<protein>
    <submittedName>
        <fullName evidence="3">Membrane protein</fullName>
    </submittedName>
</protein>
<feature type="transmembrane region" description="Helical" evidence="1">
    <location>
        <begin position="34"/>
        <end position="52"/>
    </location>
</feature>